<dbReference type="Proteomes" id="UP001501295">
    <property type="component" value="Unassembled WGS sequence"/>
</dbReference>
<keyword evidence="3" id="KW-1185">Reference proteome</keyword>
<evidence type="ECO:0000313" key="2">
    <source>
        <dbReference type="EMBL" id="GAA4669930.1"/>
    </source>
</evidence>
<accession>A0ABP8VRM4</accession>
<reference evidence="3" key="1">
    <citation type="journal article" date="2019" name="Int. J. Syst. Evol. Microbiol.">
        <title>The Global Catalogue of Microorganisms (GCM) 10K type strain sequencing project: providing services to taxonomists for standard genome sequencing and annotation.</title>
        <authorList>
            <consortium name="The Broad Institute Genomics Platform"/>
            <consortium name="The Broad Institute Genome Sequencing Center for Infectious Disease"/>
            <person name="Wu L."/>
            <person name="Ma J."/>
        </authorList>
    </citation>
    <scope>NUCLEOTIDE SEQUENCE [LARGE SCALE GENOMIC DNA]</scope>
    <source>
        <strain evidence="3">JCM 18956</strain>
    </source>
</reference>
<protein>
    <submittedName>
        <fullName evidence="2">Uncharacterized protein</fullName>
    </submittedName>
</protein>
<feature type="region of interest" description="Disordered" evidence="1">
    <location>
        <begin position="42"/>
        <end position="79"/>
    </location>
</feature>
<organism evidence="2 3">
    <name type="scientific">Frondihabitans cladoniiphilus</name>
    <dbReference type="NCBI Taxonomy" id="715785"/>
    <lineage>
        <taxon>Bacteria</taxon>
        <taxon>Bacillati</taxon>
        <taxon>Actinomycetota</taxon>
        <taxon>Actinomycetes</taxon>
        <taxon>Micrococcales</taxon>
        <taxon>Microbacteriaceae</taxon>
        <taxon>Frondihabitans</taxon>
    </lineage>
</organism>
<dbReference type="RefSeq" id="WP_345374265.1">
    <property type="nucleotide sequence ID" value="NZ_BAABLM010000002.1"/>
</dbReference>
<comment type="caution">
    <text evidence="2">The sequence shown here is derived from an EMBL/GenBank/DDBJ whole genome shotgun (WGS) entry which is preliminary data.</text>
</comment>
<evidence type="ECO:0000313" key="3">
    <source>
        <dbReference type="Proteomes" id="UP001501295"/>
    </source>
</evidence>
<proteinExistence type="predicted"/>
<sequence>MSAATLSRSSSAPHGFDRLALDLGLALVAWSRRRTARRVRMHVQGTEAPLTSRERSARMHDPYSSQAVHSHGVPPGILR</sequence>
<evidence type="ECO:0000256" key="1">
    <source>
        <dbReference type="SAM" id="MobiDB-lite"/>
    </source>
</evidence>
<gene>
    <name evidence="2" type="ORF">GCM10025780_11570</name>
</gene>
<dbReference type="EMBL" id="BAABLM010000002">
    <property type="protein sequence ID" value="GAA4669930.1"/>
    <property type="molecule type" value="Genomic_DNA"/>
</dbReference>
<name>A0ABP8VRM4_9MICO</name>
<feature type="compositionally biased region" description="Basic and acidic residues" evidence="1">
    <location>
        <begin position="52"/>
        <end position="61"/>
    </location>
</feature>